<keyword evidence="1" id="KW-0560">Oxidoreductase</keyword>
<evidence type="ECO:0000313" key="1">
    <source>
        <dbReference type="EMBL" id="STE84425.1"/>
    </source>
</evidence>
<name>A0A376KNX4_ECOLX</name>
<sequence>MRCNFGQDGHGNGFFFTEKPDANVWVDGAVSSYYRETYAEAEQRLGEVRALRLGGS</sequence>
<accession>A0A376KNX4</accession>
<proteinExistence type="predicted"/>
<gene>
    <name evidence="1" type="primary">hcaE_2</name>
    <name evidence="1" type="ORF">NCTC10418_02119</name>
</gene>
<dbReference type="Proteomes" id="UP000255460">
    <property type="component" value="Unassembled WGS sequence"/>
</dbReference>
<keyword evidence="1" id="KW-0223">Dioxygenase</keyword>
<dbReference type="EMBL" id="UFZQ01000001">
    <property type="protein sequence ID" value="STE84425.1"/>
    <property type="molecule type" value="Genomic_DNA"/>
</dbReference>
<dbReference type="GO" id="GO:0008695">
    <property type="term" value="F:3-phenylpropionate dioxygenase activity"/>
    <property type="evidence" value="ECO:0007669"/>
    <property type="project" value="UniProtKB-EC"/>
</dbReference>
<dbReference type="AlphaFoldDB" id="A0A376KNX4"/>
<protein>
    <submittedName>
        <fullName evidence="1">3-phenylpropionate dioxygenase alpha subunit</fullName>
        <ecNumber evidence="1">1.14.12.19</ecNumber>
    </submittedName>
</protein>
<dbReference type="EC" id="1.14.12.19" evidence="1"/>
<reference evidence="1 2" key="1">
    <citation type="submission" date="2018-06" db="EMBL/GenBank/DDBJ databases">
        <authorList>
            <consortium name="Pathogen Informatics"/>
            <person name="Doyle S."/>
        </authorList>
    </citation>
    <scope>NUCLEOTIDE SEQUENCE [LARGE SCALE GENOMIC DNA]</scope>
    <source>
        <strain evidence="1 2">NCTC10418</strain>
    </source>
</reference>
<evidence type="ECO:0000313" key="2">
    <source>
        <dbReference type="Proteomes" id="UP000255460"/>
    </source>
</evidence>
<organism evidence="1 2">
    <name type="scientific">Escherichia coli</name>
    <dbReference type="NCBI Taxonomy" id="562"/>
    <lineage>
        <taxon>Bacteria</taxon>
        <taxon>Pseudomonadati</taxon>
        <taxon>Pseudomonadota</taxon>
        <taxon>Gammaproteobacteria</taxon>
        <taxon>Enterobacterales</taxon>
        <taxon>Enterobacteriaceae</taxon>
        <taxon>Escherichia</taxon>
    </lineage>
</organism>